<dbReference type="CDD" id="cd06267">
    <property type="entry name" value="PBP1_LacI_sugar_binding-like"/>
    <property type="match status" value="1"/>
</dbReference>
<evidence type="ECO:0000259" key="4">
    <source>
        <dbReference type="PROSITE" id="PS50932"/>
    </source>
</evidence>
<dbReference type="EMBL" id="QKZT01000010">
    <property type="protein sequence ID" value="PZX51005.1"/>
    <property type="molecule type" value="Genomic_DNA"/>
</dbReference>
<dbReference type="Gene3D" id="1.10.260.40">
    <property type="entry name" value="lambda repressor-like DNA-binding domains"/>
    <property type="match status" value="1"/>
</dbReference>
<evidence type="ECO:0000256" key="1">
    <source>
        <dbReference type="ARBA" id="ARBA00023015"/>
    </source>
</evidence>
<dbReference type="AlphaFoldDB" id="A0A2W7RK23"/>
<evidence type="ECO:0000313" key="6">
    <source>
        <dbReference type="Proteomes" id="UP000248882"/>
    </source>
</evidence>
<dbReference type="InterPro" id="IPR001761">
    <property type="entry name" value="Peripla_BP/Lac1_sug-bd_dom"/>
</dbReference>
<comment type="caution">
    <text evidence="5">The sequence shown here is derived from an EMBL/GenBank/DDBJ whole genome shotgun (WGS) entry which is preliminary data.</text>
</comment>
<evidence type="ECO:0000256" key="3">
    <source>
        <dbReference type="ARBA" id="ARBA00023163"/>
    </source>
</evidence>
<organism evidence="5 6">
    <name type="scientific">Algoriphagus chordae</name>
    <dbReference type="NCBI Taxonomy" id="237019"/>
    <lineage>
        <taxon>Bacteria</taxon>
        <taxon>Pseudomonadati</taxon>
        <taxon>Bacteroidota</taxon>
        <taxon>Cytophagia</taxon>
        <taxon>Cytophagales</taxon>
        <taxon>Cyclobacteriaceae</taxon>
        <taxon>Algoriphagus</taxon>
    </lineage>
</organism>
<proteinExistence type="predicted"/>
<protein>
    <submittedName>
        <fullName evidence="5">LacI family transcriptional regulator</fullName>
    </submittedName>
</protein>
<feature type="domain" description="HTH lacI-type" evidence="4">
    <location>
        <begin position="32"/>
        <end position="86"/>
    </location>
</feature>
<dbReference type="Proteomes" id="UP000248882">
    <property type="component" value="Unassembled WGS sequence"/>
</dbReference>
<keyword evidence="3" id="KW-0804">Transcription</keyword>
<reference evidence="5 6" key="1">
    <citation type="submission" date="2018-06" db="EMBL/GenBank/DDBJ databases">
        <title>Genomic Encyclopedia of Archaeal and Bacterial Type Strains, Phase II (KMG-II): from individual species to whole genera.</title>
        <authorList>
            <person name="Goeker M."/>
        </authorList>
    </citation>
    <scope>NUCLEOTIDE SEQUENCE [LARGE SCALE GENOMIC DNA]</scope>
    <source>
        <strain evidence="5 6">DSM 19830</strain>
    </source>
</reference>
<sequence length="364" mass="40804">MGWERYQNFGNVPSGLIFIIFGYYQCNFMKRVTVKDLAKHLLLSTSTVSRALLNDKNIHWETKKKVLEAAKELGYRRNSAATSLKYGQSKNIGLVVPEMVTPFSAKVLRGIQEVLYPLGYRVIITECDEDPQRERENLLLLEEFNVDGIIINLCDETKNSDIYQQLLDQGIPLIFFDRMPNDSLNVSKVRLDNPLYATAMIEHLVATGRKKIVHIMGPPTLRSSGERAKGYIEVMKKHGIYDPSLLIEAGGLGFEDGKKAIKSLRETQVEFDAIFAFTDTLAIGAMNFLLEAGILIPEEVSVTSFSGTELATMVYPQLSSVEPPLVQMGEEAARLVLEKIKDFNAESRDVVVEAELKIRASSSF</sequence>
<dbReference type="CDD" id="cd01392">
    <property type="entry name" value="HTH_LacI"/>
    <property type="match status" value="1"/>
</dbReference>
<dbReference type="InterPro" id="IPR028082">
    <property type="entry name" value="Peripla_BP_I"/>
</dbReference>
<dbReference type="Gene3D" id="3.40.50.2300">
    <property type="match status" value="2"/>
</dbReference>
<gene>
    <name evidence="5" type="ORF">LV85_02548</name>
</gene>
<dbReference type="SUPFAM" id="SSF47413">
    <property type="entry name" value="lambda repressor-like DNA-binding domains"/>
    <property type="match status" value="1"/>
</dbReference>
<dbReference type="PANTHER" id="PTHR30146:SF109">
    <property type="entry name" value="HTH-TYPE TRANSCRIPTIONAL REGULATOR GALS"/>
    <property type="match status" value="1"/>
</dbReference>
<keyword evidence="2" id="KW-0238">DNA-binding</keyword>
<dbReference type="SMART" id="SM00354">
    <property type="entry name" value="HTH_LACI"/>
    <property type="match status" value="1"/>
</dbReference>
<evidence type="ECO:0000256" key="2">
    <source>
        <dbReference type="ARBA" id="ARBA00023125"/>
    </source>
</evidence>
<dbReference type="GO" id="GO:0003700">
    <property type="term" value="F:DNA-binding transcription factor activity"/>
    <property type="evidence" value="ECO:0007669"/>
    <property type="project" value="TreeGrafter"/>
</dbReference>
<dbReference type="GO" id="GO:0000976">
    <property type="term" value="F:transcription cis-regulatory region binding"/>
    <property type="evidence" value="ECO:0007669"/>
    <property type="project" value="TreeGrafter"/>
</dbReference>
<keyword evidence="1" id="KW-0805">Transcription regulation</keyword>
<accession>A0A2W7RK23</accession>
<evidence type="ECO:0000313" key="5">
    <source>
        <dbReference type="EMBL" id="PZX51005.1"/>
    </source>
</evidence>
<dbReference type="InterPro" id="IPR010982">
    <property type="entry name" value="Lambda_DNA-bd_dom_sf"/>
</dbReference>
<keyword evidence="6" id="KW-1185">Reference proteome</keyword>
<name>A0A2W7RK23_9BACT</name>
<dbReference type="PROSITE" id="PS50932">
    <property type="entry name" value="HTH_LACI_2"/>
    <property type="match status" value="1"/>
</dbReference>
<dbReference type="PANTHER" id="PTHR30146">
    <property type="entry name" value="LACI-RELATED TRANSCRIPTIONAL REPRESSOR"/>
    <property type="match status" value="1"/>
</dbReference>
<dbReference type="InterPro" id="IPR000843">
    <property type="entry name" value="HTH_LacI"/>
</dbReference>
<dbReference type="Pfam" id="PF00532">
    <property type="entry name" value="Peripla_BP_1"/>
    <property type="match status" value="1"/>
</dbReference>
<dbReference type="SUPFAM" id="SSF53822">
    <property type="entry name" value="Periplasmic binding protein-like I"/>
    <property type="match status" value="1"/>
</dbReference>
<dbReference type="Pfam" id="PF00356">
    <property type="entry name" value="LacI"/>
    <property type="match status" value="1"/>
</dbReference>